<keyword evidence="1" id="KW-0805">Transcription regulation</keyword>
<accession>A0A3R8T1V6</accession>
<protein>
    <submittedName>
        <fullName evidence="5">MarR family transcriptional regulator</fullName>
    </submittedName>
</protein>
<dbReference type="Proteomes" id="UP000269265">
    <property type="component" value="Unassembled WGS sequence"/>
</dbReference>
<dbReference type="GO" id="GO:0003700">
    <property type="term" value="F:DNA-binding transcription factor activity"/>
    <property type="evidence" value="ECO:0007669"/>
    <property type="project" value="InterPro"/>
</dbReference>
<organism evidence="5 6">
    <name type="scientific">Aquabacterium soli</name>
    <dbReference type="NCBI Taxonomy" id="2493092"/>
    <lineage>
        <taxon>Bacteria</taxon>
        <taxon>Pseudomonadati</taxon>
        <taxon>Pseudomonadota</taxon>
        <taxon>Betaproteobacteria</taxon>
        <taxon>Burkholderiales</taxon>
        <taxon>Aquabacterium</taxon>
    </lineage>
</organism>
<dbReference type="InterPro" id="IPR039422">
    <property type="entry name" value="MarR/SlyA-like"/>
</dbReference>
<dbReference type="InterPro" id="IPR036388">
    <property type="entry name" value="WH-like_DNA-bd_sf"/>
</dbReference>
<proteinExistence type="predicted"/>
<comment type="caution">
    <text evidence="5">The sequence shown here is derived from an EMBL/GenBank/DDBJ whole genome shotgun (WGS) entry which is preliminary data.</text>
</comment>
<name>A0A3R8T1V6_9BURK</name>
<evidence type="ECO:0000313" key="5">
    <source>
        <dbReference type="EMBL" id="RRS04271.1"/>
    </source>
</evidence>
<dbReference type="PANTHER" id="PTHR33164:SF57">
    <property type="entry name" value="MARR-FAMILY TRANSCRIPTIONAL REGULATOR"/>
    <property type="match status" value="1"/>
</dbReference>
<keyword evidence="3" id="KW-0804">Transcription</keyword>
<dbReference type="PANTHER" id="PTHR33164">
    <property type="entry name" value="TRANSCRIPTIONAL REGULATOR, MARR FAMILY"/>
    <property type="match status" value="1"/>
</dbReference>
<evidence type="ECO:0000256" key="2">
    <source>
        <dbReference type="ARBA" id="ARBA00023125"/>
    </source>
</evidence>
<reference evidence="5 6" key="1">
    <citation type="submission" date="2018-12" db="EMBL/GenBank/DDBJ databases">
        <title>The whole draft genome of Aquabacterium sp. SJQ9.</title>
        <authorList>
            <person name="Sun L."/>
            <person name="Gao X."/>
            <person name="Chen W."/>
            <person name="Huang K."/>
        </authorList>
    </citation>
    <scope>NUCLEOTIDE SEQUENCE [LARGE SCALE GENOMIC DNA]</scope>
    <source>
        <strain evidence="5 6">SJQ9</strain>
    </source>
</reference>
<dbReference type="SMART" id="SM00347">
    <property type="entry name" value="HTH_MARR"/>
    <property type="match status" value="1"/>
</dbReference>
<dbReference type="PROSITE" id="PS50995">
    <property type="entry name" value="HTH_MARR_2"/>
    <property type="match status" value="1"/>
</dbReference>
<dbReference type="AlphaFoldDB" id="A0A3R8T1V6"/>
<dbReference type="EMBL" id="RSED01000007">
    <property type="protein sequence ID" value="RRS04271.1"/>
    <property type="molecule type" value="Genomic_DNA"/>
</dbReference>
<evidence type="ECO:0000259" key="4">
    <source>
        <dbReference type="PROSITE" id="PS50995"/>
    </source>
</evidence>
<evidence type="ECO:0000313" key="6">
    <source>
        <dbReference type="Proteomes" id="UP000269265"/>
    </source>
</evidence>
<dbReference type="RefSeq" id="WP_125243178.1">
    <property type="nucleotide sequence ID" value="NZ_RSED01000007.1"/>
</dbReference>
<dbReference type="GO" id="GO:0006950">
    <property type="term" value="P:response to stress"/>
    <property type="evidence" value="ECO:0007669"/>
    <property type="project" value="TreeGrafter"/>
</dbReference>
<dbReference type="PRINTS" id="PR00598">
    <property type="entry name" value="HTHMARR"/>
</dbReference>
<feature type="domain" description="HTH marR-type" evidence="4">
    <location>
        <begin position="10"/>
        <end position="144"/>
    </location>
</feature>
<dbReference type="SUPFAM" id="SSF46785">
    <property type="entry name" value="Winged helix' DNA-binding domain"/>
    <property type="match status" value="1"/>
</dbReference>
<dbReference type="InterPro" id="IPR023187">
    <property type="entry name" value="Tscrpt_reg_MarR-type_CS"/>
</dbReference>
<evidence type="ECO:0000256" key="1">
    <source>
        <dbReference type="ARBA" id="ARBA00023015"/>
    </source>
</evidence>
<dbReference type="GO" id="GO:0003677">
    <property type="term" value="F:DNA binding"/>
    <property type="evidence" value="ECO:0007669"/>
    <property type="project" value="UniProtKB-KW"/>
</dbReference>
<evidence type="ECO:0000256" key="3">
    <source>
        <dbReference type="ARBA" id="ARBA00023163"/>
    </source>
</evidence>
<dbReference type="Pfam" id="PF12802">
    <property type="entry name" value="MarR_2"/>
    <property type="match status" value="1"/>
</dbReference>
<gene>
    <name evidence="5" type="ORF">EIP75_10250</name>
</gene>
<dbReference type="Gene3D" id="1.10.10.10">
    <property type="entry name" value="Winged helix-like DNA-binding domain superfamily/Winged helix DNA-binding domain"/>
    <property type="match status" value="1"/>
</dbReference>
<dbReference type="InterPro" id="IPR000835">
    <property type="entry name" value="HTH_MarR-typ"/>
</dbReference>
<sequence length="150" mass="16575">MPANHPKVPREEIVDQLADLTHLFKSQLHQAVRQEGAGLAPMEAKVLMFFARRPGSTASDLVEHSGRDKAQVTRLVQLLVDQGLLLREPDPTDRRQQRISPTAEGTALQRVLHRQRQRLGQAMVKGLSSDELAALSALLGRLRDNLAPPG</sequence>
<dbReference type="OrthoDB" id="188700at2"/>
<keyword evidence="6" id="KW-1185">Reference proteome</keyword>
<keyword evidence="2" id="KW-0238">DNA-binding</keyword>
<dbReference type="InterPro" id="IPR036390">
    <property type="entry name" value="WH_DNA-bd_sf"/>
</dbReference>
<dbReference type="PROSITE" id="PS01117">
    <property type="entry name" value="HTH_MARR_1"/>
    <property type="match status" value="1"/>
</dbReference>